<gene>
    <name evidence="12" type="ORF">CYY_006208</name>
</gene>
<dbReference type="PANTHER" id="PTHR11477">
    <property type="entry name" value="TRANSCRIPTION FACTOR S-II ZINC FINGER DOMAIN-CONTAINING PROTEIN"/>
    <property type="match status" value="1"/>
</dbReference>
<dbReference type="InterPro" id="IPR036575">
    <property type="entry name" value="TFIIS_cen_dom_sf"/>
</dbReference>
<dbReference type="PROSITE" id="PS00466">
    <property type="entry name" value="ZF_TFIIS_1"/>
    <property type="match status" value="1"/>
</dbReference>
<feature type="domain" description="TFIIS N-terminal" evidence="10">
    <location>
        <begin position="1"/>
        <end position="79"/>
    </location>
</feature>
<evidence type="ECO:0000313" key="12">
    <source>
        <dbReference type="EMBL" id="KAF2072476.1"/>
    </source>
</evidence>
<dbReference type="Pfam" id="PF01096">
    <property type="entry name" value="Zn_ribbon_TFIIS"/>
    <property type="match status" value="1"/>
</dbReference>
<evidence type="ECO:0000256" key="5">
    <source>
        <dbReference type="ARBA" id="ARBA00023242"/>
    </source>
</evidence>
<dbReference type="SMART" id="SM00509">
    <property type="entry name" value="TFS2N"/>
    <property type="match status" value="1"/>
</dbReference>
<evidence type="ECO:0000256" key="3">
    <source>
        <dbReference type="ARBA" id="ARBA00022771"/>
    </source>
</evidence>
<dbReference type="PANTHER" id="PTHR11477:SF0">
    <property type="entry name" value="IP08861P-RELATED"/>
    <property type="match status" value="1"/>
</dbReference>
<keyword evidence="3 6" id="KW-0863">Zinc-finger</keyword>
<dbReference type="SMART" id="SM00510">
    <property type="entry name" value="TFS2M"/>
    <property type="match status" value="1"/>
</dbReference>
<evidence type="ECO:0000313" key="13">
    <source>
        <dbReference type="Proteomes" id="UP000695562"/>
    </source>
</evidence>
<dbReference type="InterPro" id="IPR003618">
    <property type="entry name" value="TFIIS_cen_dom"/>
</dbReference>
<dbReference type="Pfam" id="PF08711">
    <property type="entry name" value="Med26"/>
    <property type="match status" value="1"/>
</dbReference>
<dbReference type="Pfam" id="PF07500">
    <property type="entry name" value="TFIIS_M"/>
    <property type="match status" value="1"/>
</dbReference>
<evidence type="ECO:0000256" key="1">
    <source>
        <dbReference type="ARBA" id="ARBA00004123"/>
    </source>
</evidence>
<protein>
    <recommendedName>
        <fullName evidence="14">Transcription elongation factor S-II</fullName>
    </recommendedName>
</protein>
<dbReference type="PIRSF" id="PIRSF006704">
    <property type="entry name" value="TF_IIS"/>
    <property type="match status" value="1"/>
</dbReference>
<dbReference type="GO" id="GO:0003676">
    <property type="term" value="F:nucleic acid binding"/>
    <property type="evidence" value="ECO:0007669"/>
    <property type="project" value="InterPro"/>
</dbReference>
<dbReference type="InterPro" id="IPR001222">
    <property type="entry name" value="Znf_TFIIS"/>
</dbReference>
<feature type="region of interest" description="Disordered" evidence="8">
    <location>
        <begin position="105"/>
        <end position="156"/>
    </location>
</feature>
<dbReference type="GO" id="GO:0005634">
    <property type="term" value="C:nucleus"/>
    <property type="evidence" value="ECO:0007669"/>
    <property type="project" value="UniProtKB-SubCell"/>
</dbReference>
<evidence type="ECO:0000256" key="2">
    <source>
        <dbReference type="ARBA" id="ARBA00022723"/>
    </source>
</evidence>
<dbReference type="Gene3D" id="2.20.25.10">
    <property type="match status" value="1"/>
</dbReference>
<reference evidence="12" key="1">
    <citation type="submission" date="2020-01" db="EMBL/GenBank/DDBJ databases">
        <title>Development of genomics and gene disruption for Polysphondylium violaceum indicates a role for the polyketide synthase stlB in stalk morphogenesis.</title>
        <authorList>
            <person name="Narita B."/>
            <person name="Kawabe Y."/>
            <person name="Kin K."/>
            <person name="Saito T."/>
            <person name="Gibbs R."/>
            <person name="Kuspa A."/>
            <person name="Muzny D."/>
            <person name="Queller D."/>
            <person name="Richards S."/>
            <person name="Strassman J."/>
            <person name="Sucgang R."/>
            <person name="Worley K."/>
            <person name="Schaap P."/>
        </authorList>
    </citation>
    <scope>NUCLEOTIDE SEQUENCE</scope>
    <source>
        <strain evidence="12">QSvi11</strain>
    </source>
</reference>
<keyword evidence="13" id="KW-1185">Reference proteome</keyword>
<evidence type="ECO:0008006" key="14">
    <source>
        <dbReference type="Google" id="ProtNLM"/>
    </source>
</evidence>
<dbReference type="CDD" id="cd13749">
    <property type="entry name" value="Zn-ribbon_TFIIS"/>
    <property type="match status" value="1"/>
</dbReference>
<dbReference type="Gene3D" id="1.20.930.10">
    <property type="entry name" value="Conserved domain common to transcription factors TFIIS, elongin A, CRSP70"/>
    <property type="match status" value="1"/>
</dbReference>
<keyword evidence="4" id="KW-0862">Zinc</keyword>
<proteinExistence type="predicted"/>
<evidence type="ECO:0000256" key="7">
    <source>
        <dbReference type="PROSITE-ProRule" id="PRU00649"/>
    </source>
</evidence>
<dbReference type="EMBL" id="AJWJ01000276">
    <property type="protein sequence ID" value="KAF2072476.1"/>
    <property type="molecule type" value="Genomic_DNA"/>
</dbReference>
<dbReference type="AlphaFoldDB" id="A0A8J4Q0P8"/>
<evidence type="ECO:0000259" key="9">
    <source>
        <dbReference type="PROSITE" id="PS51133"/>
    </source>
</evidence>
<dbReference type="InterPro" id="IPR035441">
    <property type="entry name" value="TFIIS/LEDGF_dom_sf"/>
</dbReference>
<organism evidence="12 13">
    <name type="scientific">Polysphondylium violaceum</name>
    <dbReference type="NCBI Taxonomy" id="133409"/>
    <lineage>
        <taxon>Eukaryota</taxon>
        <taxon>Amoebozoa</taxon>
        <taxon>Evosea</taxon>
        <taxon>Eumycetozoa</taxon>
        <taxon>Dictyostelia</taxon>
        <taxon>Dictyosteliales</taxon>
        <taxon>Dictyosteliaceae</taxon>
        <taxon>Polysphondylium</taxon>
    </lineage>
</organism>
<dbReference type="InterPro" id="IPR017923">
    <property type="entry name" value="TFIIS_N"/>
</dbReference>
<dbReference type="OrthoDB" id="44867at2759"/>
<comment type="subcellular location">
    <subcellularLocation>
        <location evidence="1 7">Nucleus</location>
    </subcellularLocation>
</comment>
<dbReference type="SUPFAM" id="SSF46942">
    <property type="entry name" value="Elongation factor TFIIS domain 2"/>
    <property type="match status" value="1"/>
</dbReference>
<evidence type="ECO:0000256" key="6">
    <source>
        <dbReference type="PROSITE-ProRule" id="PRU00472"/>
    </source>
</evidence>
<keyword evidence="2" id="KW-0479">Metal-binding</keyword>
<dbReference type="SMART" id="SM00440">
    <property type="entry name" value="ZnF_C2C2"/>
    <property type="match status" value="1"/>
</dbReference>
<sequence>MESELVEVKKQLDEAILQSDFDSIISCIKSASSFDMTKDLLKKTAIGVSIGKLRTHKDSLISKESKLLVDKWKAIVEKTNSETTTTKTTTTITKVEINVNSKPVKAVAASSTTTTSTTTTIKSENSSPSLSSSTSSTPPTTSSGTPKRKLESSDSSIKKIKVNKPITGPLADLRNKTIALIAESIVEGKDEDVATESTPEEIATEIESELFNIYQGVTKDYKAKIRSIKFNLKSNDQLKLSLLNRELDIEKFCSMDVMEMANKELQKEREKMAKYTTEAAISNTNNEATTDQFKCGKCKQRKCTYRQLQTRSADEPATTFVTCINCNHRWKFC</sequence>
<name>A0A8J4Q0P8_9MYCE</name>
<evidence type="ECO:0000256" key="4">
    <source>
        <dbReference type="ARBA" id="ARBA00022833"/>
    </source>
</evidence>
<dbReference type="SUPFAM" id="SSF47676">
    <property type="entry name" value="Conserved domain common to transcription factors TFIIS, elongin A, CRSP70"/>
    <property type="match status" value="1"/>
</dbReference>
<dbReference type="Proteomes" id="UP000695562">
    <property type="component" value="Unassembled WGS sequence"/>
</dbReference>
<feature type="domain" description="TFIIS-type" evidence="9">
    <location>
        <begin position="291"/>
        <end position="331"/>
    </location>
</feature>
<dbReference type="SUPFAM" id="SSF57783">
    <property type="entry name" value="Zinc beta-ribbon"/>
    <property type="match status" value="1"/>
</dbReference>
<accession>A0A8J4Q0P8</accession>
<feature type="compositionally biased region" description="Low complexity" evidence="8">
    <location>
        <begin position="110"/>
        <end position="145"/>
    </location>
</feature>
<evidence type="ECO:0000259" key="11">
    <source>
        <dbReference type="PROSITE" id="PS51321"/>
    </source>
</evidence>
<comment type="caution">
    <text evidence="12">The sequence shown here is derived from an EMBL/GenBank/DDBJ whole genome shotgun (WGS) entry which is preliminary data.</text>
</comment>
<dbReference type="PROSITE" id="PS51319">
    <property type="entry name" value="TFIIS_N"/>
    <property type="match status" value="1"/>
</dbReference>
<keyword evidence="5 7" id="KW-0539">Nucleus</keyword>
<dbReference type="Gene3D" id="1.10.472.30">
    <property type="entry name" value="Transcription elongation factor S-II, central domain"/>
    <property type="match status" value="1"/>
</dbReference>
<dbReference type="InterPro" id="IPR003617">
    <property type="entry name" value="TFIIS/CRSP70_N_sub"/>
</dbReference>
<dbReference type="GO" id="GO:0008270">
    <property type="term" value="F:zinc ion binding"/>
    <property type="evidence" value="ECO:0007669"/>
    <property type="project" value="UniProtKB-KW"/>
</dbReference>
<evidence type="ECO:0000259" key="10">
    <source>
        <dbReference type="PROSITE" id="PS51319"/>
    </source>
</evidence>
<feature type="domain" description="TFIIS central" evidence="11">
    <location>
        <begin position="173"/>
        <end position="288"/>
    </location>
</feature>
<dbReference type="InterPro" id="IPR035100">
    <property type="entry name" value="TF_IIS-typ"/>
</dbReference>
<evidence type="ECO:0000256" key="8">
    <source>
        <dbReference type="SAM" id="MobiDB-lite"/>
    </source>
</evidence>
<dbReference type="PROSITE" id="PS51321">
    <property type="entry name" value="TFIIS_CENTRAL"/>
    <property type="match status" value="1"/>
</dbReference>
<dbReference type="PROSITE" id="PS51133">
    <property type="entry name" value="ZF_TFIIS_2"/>
    <property type="match status" value="1"/>
</dbReference>
<dbReference type="GO" id="GO:0006351">
    <property type="term" value="P:DNA-templated transcription"/>
    <property type="evidence" value="ECO:0007669"/>
    <property type="project" value="InterPro"/>
</dbReference>